<evidence type="ECO:0000259" key="3">
    <source>
        <dbReference type="Pfam" id="PF00144"/>
    </source>
</evidence>
<dbReference type="SUPFAM" id="SSF56601">
    <property type="entry name" value="beta-lactamase/transpeptidase-like"/>
    <property type="match status" value="1"/>
</dbReference>
<evidence type="ECO:0000256" key="1">
    <source>
        <dbReference type="SAM" id="Phobius"/>
    </source>
</evidence>
<name>A0ABU2M5V0_9ACTN</name>
<dbReference type="EC" id="3.1.1.103" evidence="4"/>
<accession>A0ABU2M5V0</accession>
<keyword evidence="2" id="KW-0732">Signal</keyword>
<gene>
    <name evidence="4" type="ORF">RM479_06395</name>
</gene>
<dbReference type="InterPro" id="IPR001466">
    <property type="entry name" value="Beta-lactam-related"/>
</dbReference>
<feature type="chain" id="PRO_5046274483" evidence="2">
    <location>
        <begin position="30"/>
        <end position="633"/>
    </location>
</feature>
<evidence type="ECO:0000313" key="5">
    <source>
        <dbReference type="Proteomes" id="UP001183390"/>
    </source>
</evidence>
<feature type="signal peptide" evidence="2">
    <location>
        <begin position="1"/>
        <end position="29"/>
    </location>
</feature>
<keyword evidence="5" id="KW-1185">Reference proteome</keyword>
<organism evidence="4 5">
    <name type="scientific">Nocardiopsis lambiniae</name>
    <dbReference type="NCBI Taxonomy" id="3075539"/>
    <lineage>
        <taxon>Bacteria</taxon>
        <taxon>Bacillati</taxon>
        <taxon>Actinomycetota</taxon>
        <taxon>Actinomycetes</taxon>
        <taxon>Streptosporangiales</taxon>
        <taxon>Nocardiopsidaceae</taxon>
        <taxon>Nocardiopsis</taxon>
    </lineage>
</organism>
<dbReference type="InterPro" id="IPR050491">
    <property type="entry name" value="AmpC-like"/>
</dbReference>
<reference evidence="5" key="1">
    <citation type="submission" date="2023-07" db="EMBL/GenBank/DDBJ databases">
        <title>30 novel species of actinomycetes from the DSMZ collection.</title>
        <authorList>
            <person name="Nouioui I."/>
        </authorList>
    </citation>
    <scope>NUCLEOTIDE SEQUENCE [LARGE SCALE GENOMIC DNA]</scope>
    <source>
        <strain evidence="5">DSM 44743</strain>
    </source>
</reference>
<keyword evidence="1" id="KW-0812">Transmembrane</keyword>
<dbReference type="GO" id="GO:0016787">
    <property type="term" value="F:hydrolase activity"/>
    <property type="evidence" value="ECO:0007669"/>
    <property type="project" value="UniProtKB-KW"/>
</dbReference>
<comment type="caution">
    <text evidence="4">The sequence shown here is derived from an EMBL/GenBank/DDBJ whole genome shotgun (WGS) entry which is preliminary data.</text>
</comment>
<dbReference type="PANTHER" id="PTHR46825:SF9">
    <property type="entry name" value="BETA-LACTAMASE-RELATED DOMAIN-CONTAINING PROTEIN"/>
    <property type="match status" value="1"/>
</dbReference>
<dbReference type="InterPro" id="IPR012338">
    <property type="entry name" value="Beta-lactam/transpept-like"/>
</dbReference>
<dbReference type="PANTHER" id="PTHR46825">
    <property type="entry name" value="D-ALANYL-D-ALANINE-CARBOXYPEPTIDASE/ENDOPEPTIDASE AMPH"/>
    <property type="match status" value="1"/>
</dbReference>
<evidence type="ECO:0000256" key="2">
    <source>
        <dbReference type="SAM" id="SignalP"/>
    </source>
</evidence>
<feature type="transmembrane region" description="Helical" evidence="1">
    <location>
        <begin position="504"/>
        <end position="524"/>
    </location>
</feature>
<dbReference type="Gene3D" id="3.40.710.10">
    <property type="entry name" value="DD-peptidase/beta-lactamase superfamily"/>
    <property type="match status" value="1"/>
</dbReference>
<keyword evidence="1" id="KW-0472">Membrane</keyword>
<dbReference type="RefSeq" id="WP_311510785.1">
    <property type="nucleotide sequence ID" value="NZ_JAVREP010000003.1"/>
</dbReference>
<keyword evidence="1" id="KW-1133">Transmembrane helix</keyword>
<dbReference type="Proteomes" id="UP001183390">
    <property type="component" value="Unassembled WGS sequence"/>
</dbReference>
<feature type="transmembrane region" description="Helical" evidence="1">
    <location>
        <begin position="578"/>
        <end position="597"/>
    </location>
</feature>
<feature type="transmembrane region" description="Helical" evidence="1">
    <location>
        <begin position="536"/>
        <end position="558"/>
    </location>
</feature>
<keyword evidence="4" id="KW-0378">Hydrolase</keyword>
<protein>
    <submittedName>
        <fullName evidence="4">Serine hydrolase domain-containing protein</fullName>
        <ecNumber evidence="4">3.1.1.103</ecNumber>
    </submittedName>
</protein>
<dbReference type="EMBL" id="JAVREP010000003">
    <property type="protein sequence ID" value="MDT0328039.1"/>
    <property type="molecule type" value="Genomic_DNA"/>
</dbReference>
<evidence type="ECO:0000313" key="4">
    <source>
        <dbReference type="EMBL" id="MDT0328039.1"/>
    </source>
</evidence>
<feature type="domain" description="Beta-lactamase-related" evidence="3">
    <location>
        <begin position="56"/>
        <end position="378"/>
    </location>
</feature>
<proteinExistence type="predicted"/>
<dbReference type="Pfam" id="PF00144">
    <property type="entry name" value="Beta-lactamase"/>
    <property type="match status" value="1"/>
</dbReference>
<feature type="transmembrane region" description="Helical" evidence="1">
    <location>
        <begin position="609"/>
        <end position="630"/>
    </location>
</feature>
<sequence>MPGLMTRLVSPAAAAFVLAVPIAATPASADPTGVPTPAVSAAATPLTVESAGEFTDTRVAELLEEYGAPGVAVTIVTADGPIATVAHGHADLAEGSPLDPAVHVFPTASVAKSFTAAAVLTLVEEGRLDLTEDVNTYLPEDVRLPGETITLHDLLTHTPGFAEMLERLGGDEGSELGEAVRTAVPEPLFAPGEYTAYSNYGLALAGYIVQEVSGVPFEEYARLHVFEPLGMEDTAFTQIPDARAERPLVTPHLVDGTPAEDLYIMDAPAGAAVTTVDDMGRFMTALLDEGRVDGEEALPAGVVEAMLGRQQEMHPAITGMGYGTYQWRAGDSPAFGHGGDLPGMHTGYAVVPELGAGVFVAVNGDDAAEGNPFLDLRMAVVTEFLETFAPQEPPAGAADPAADLSGFEGTYVTSRRPVSGPAKLVTLFDNVTVSDAGDGTLSVIGEFAADERWLPVSVDEGVFVAENGTDVLGFVERDGQVVAVAFDANPTNVYTRTGALGTPATHLLIAGAGLLVLLTVLIPVQRSGNGFTLATRVTLTATALAAFTGVGLLVYGIMDLHRAQIWLIERSPALTVPLTVAGVLALVSTVLVGVCLARGWLRPFSRVHLSLAALAGLAVTAIGLVYGLVISPI</sequence>